<dbReference type="Pfam" id="PF00096">
    <property type="entry name" value="zf-C2H2"/>
    <property type="match status" value="3"/>
</dbReference>
<dbReference type="PROSITE" id="PS00028">
    <property type="entry name" value="ZINC_FINGER_C2H2_1"/>
    <property type="match status" value="3"/>
</dbReference>
<dbReference type="GO" id="GO:0000978">
    <property type="term" value="F:RNA polymerase II cis-regulatory region sequence-specific DNA binding"/>
    <property type="evidence" value="ECO:0007669"/>
    <property type="project" value="TreeGrafter"/>
</dbReference>
<dbReference type="GO" id="GO:0005634">
    <property type="term" value="C:nucleus"/>
    <property type="evidence" value="ECO:0007669"/>
    <property type="project" value="UniProtKB-ARBA"/>
</dbReference>
<dbReference type="Gene3D" id="3.30.160.60">
    <property type="entry name" value="Classic Zinc Finger"/>
    <property type="match status" value="3"/>
</dbReference>
<dbReference type="SUPFAM" id="SSF57667">
    <property type="entry name" value="beta-beta-alpha zinc fingers"/>
    <property type="match status" value="2"/>
</dbReference>
<dbReference type="GO" id="GO:0045944">
    <property type="term" value="P:positive regulation of transcription by RNA polymerase II"/>
    <property type="evidence" value="ECO:0007669"/>
    <property type="project" value="UniProtKB-ARBA"/>
</dbReference>
<dbReference type="EMBL" id="MCFE01000110">
    <property type="protein sequence ID" value="ORX98643.1"/>
    <property type="molecule type" value="Genomic_DNA"/>
</dbReference>
<keyword evidence="1" id="KW-0479">Metal-binding</keyword>
<dbReference type="GO" id="GO:0000981">
    <property type="term" value="F:DNA-binding transcription factor activity, RNA polymerase II-specific"/>
    <property type="evidence" value="ECO:0007669"/>
    <property type="project" value="TreeGrafter"/>
</dbReference>
<reference evidence="7 8" key="1">
    <citation type="submission" date="2016-07" db="EMBL/GenBank/DDBJ databases">
        <title>Pervasive Adenine N6-methylation of Active Genes in Fungi.</title>
        <authorList>
            <consortium name="DOE Joint Genome Institute"/>
            <person name="Mondo S.J."/>
            <person name="Dannebaum R.O."/>
            <person name="Kuo R.C."/>
            <person name="Labutti K."/>
            <person name="Haridas S."/>
            <person name="Kuo A."/>
            <person name="Salamov A."/>
            <person name="Ahrendt S.R."/>
            <person name="Lipzen A."/>
            <person name="Sullivan W."/>
            <person name="Andreopoulos W.B."/>
            <person name="Clum A."/>
            <person name="Lindquist E."/>
            <person name="Daum C."/>
            <person name="Ramamoorthy G.K."/>
            <person name="Gryganskyi A."/>
            <person name="Culley D."/>
            <person name="Magnuson J.K."/>
            <person name="James T.Y."/>
            <person name="O'Malley M.A."/>
            <person name="Stajich J.E."/>
            <person name="Spatafora J.W."/>
            <person name="Visel A."/>
            <person name="Grigoriev I.V."/>
        </authorList>
    </citation>
    <scope>NUCLEOTIDE SEQUENCE [LARGE SCALE GENOMIC DNA]</scope>
    <source>
        <strain evidence="7 8">CBS 931.73</strain>
    </source>
</reference>
<dbReference type="FunFam" id="3.30.160.60:FF:002402">
    <property type="entry name" value="Zinc finger protein 347"/>
    <property type="match status" value="1"/>
</dbReference>
<keyword evidence="3 5" id="KW-0863">Zinc-finger</keyword>
<dbReference type="OrthoDB" id="654211at2759"/>
<evidence type="ECO:0000313" key="8">
    <source>
        <dbReference type="Proteomes" id="UP000193498"/>
    </source>
</evidence>
<evidence type="ECO:0000256" key="3">
    <source>
        <dbReference type="ARBA" id="ARBA00022771"/>
    </source>
</evidence>
<evidence type="ECO:0000256" key="5">
    <source>
        <dbReference type="PROSITE-ProRule" id="PRU00042"/>
    </source>
</evidence>
<dbReference type="PANTHER" id="PTHR19818">
    <property type="entry name" value="ZINC FINGER PROTEIN ZIC AND GLI"/>
    <property type="match status" value="1"/>
</dbReference>
<keyword evidence="2" id="KW-0677">Repeat</keyword>
<feature type="domain" description="C2H2-type" evidence="6">
    <location>
        <begin position="38"/>
        <end position="67"/>
    </location>
</feature>
<comment type="caution">
    <text evidence="7">The sequence shown here is derived from an EMBL/GenBank/DDBJ whole genome shotgun (WGS) entry which is preliminary data.</text>
</comment>
<dbReference type="SMART" id="SM00355">
    <property type="entry name" value="ZnF_C2H2"/>
    <property type="match status" value="3"/>
</dbReference>
<dbReference type="FunFam" id="3.30.160.60:FF:000624">
    <property type="entry name" value="zinc finger protein 697"/>
    <property type="match status" value="1"/>
</dbReference>
<dbReference type="STRING" id="1314790.A0A1Y1YLD8"/>
<name>A0A1Y1YLD8_9FUNG</name>
<dbReference type="InParanoid" id="A0A1Y1YLD8"/>
<feature type="domain" description="C2H2-type" evidence="6">
    <location>
        <begin position="98"/>
        <end position="123"/>
    </location>
</feature>
<dbReference type="InterPro" id="IPR013087">
    <property type="entry name" value="Znf_C2H2_type"/>
</dbReference>
<gene>
    <name evidence="7" type="ORF">K493DRAFT_257979</name>
</gene>
<evidence type="ECO:0000313" key="7">
    <source>
        <dbReference type="EMBL" id="ORX98643.1"/>
    </source>
</evidence>
<evidence type="ECO:0000256" key="1">
    <source>
        <dbReference type="ARBA" id="ARBA00022723"/>
    </source>
</evidence>
<dbReference type="PROSITE" id="PS50157">
    <property type="entry name" value="ZINC_FINGER_C2H2_2"/>
    <property type="match status" value="3"/>
</dbReference>
<dbReference type="FunFam" id="3.30.160.60:FF:000125">
    <property type="entry name" value="Putative zinc finger protein 143"/>
    <property type="match status" value="1"/>
</dbReference>
<keyword evidence="4" id="KW-0862">Zinc</keyword>
<protein>
    <recommendedName>
        <fullName evidence="6">C2H2-type domain-containing protein</fullName>
    </recommendedName>
</protein>
<dbReference type="InterPro" id="IPR050329">
    <property type="entry name" value="GLI_C2H2-zinc-finger"/>
</dbReference>
<organism evidence="7 8">
    <name type="scientific">Basidiobolus meristosporus CBS 931.73</name>
    <dbReference type="NCBI Taxonomy" id="1314790"/>
    <lineage>
        <taxon>Eukaryota</taxon>
        <taxon>Fungi</taxon>
        <taxon>Fungi incertae sedis</taxon>
        <taxon>Zoopagomycota</taxon>
        <taxon>Entomophthoromycotina</taxon>
        <taxon>Basidiobolomycetes</taxon>
        <taxon>Basidiobolales</taxon>
        <taxon>Basidiobolaceae</taxon>
        <taxon>Basidiobolus</taxon>
    </lineage>
</organism>
<evidence type="ECO:0000256" key="4">
    <source>
        <dbReference type="ARBA" id="ARBA00022833"/>
    </source>
</evidence>
<evidence type="ECO:0000259" key="6">
    <source>
        <dbReference type="PROSITE" id="PS50157"/>
    </source>
</evidence>
<dbReference type="GO" id="GO:0008270">
    <property type="term" value="F:zinc ion binding"/>
    <property type="evidence" value="ECO:0007669"/>
    <property type="project" value="UniProtKB-KW"/>
</dbReference>
<proteinExistence type="predicted"/>
<dbReference type="Proteomes" id="UP000193498">
    <property type="component" value="Unassembled WGS sequence"/>
</dbReference>
<dbReference type="AlphaFoldDB" id="A0A1Y1YLD8"/>
<keyword evidence="8" id="KW-1185">Reference proteome</keyword>
<feature type="domain" description="C2H2-type" evidence="6">
    <location>
        <begin position="68"/>
        <end position="97"/>
    </location>
</feature>
<dbReference type="PANTHER" id="PTHR19818:SF159">
    <property type="entry name" value="C2H2-TYPE DOMAIN-CONTAINING PROTEIN"/>
    <property type="match status" value="1"/>
</dbReference>
<sequence length="123" mass="14446">MLKQMSLRYILNPSTEHLKSRGLFYDSPPYERAFKKTYRCKYTYCNKSFSTSSDLCRHRRIHTGEKPYKCSWSSCTRSFVQSTALSIHYRTHTGERPFACDFLGCTKAFGDLSTLTRHKKVHK</sequence>
<dbReference type="InterPro" id="IPR036236">
    <property type="entry name" value="Znf_C2H2_sf"/>
</dbReference>
<evidence type="ECO:0000256" key="2">
    <source>
        <dbReference type="ARBA" id="ARBA00022737"/>
    </source>
</evidence>
<accession>A0A1Y1YLD8</accession>